<dbReference type="CDD" id="cd12676">
    <property type="entry name" value="RRM3_Nop4p"/>
    <property type="match status" value="1"/>
</dbReference>
<dbReference type="PANTHER" id="PTHR48039:SF5">
    <property type="entry name" value="RNA-BINDING PROTEIN 28"/>
    <property type="match status" value="1"/>
</dbReference>
<keyword evidence="2" id="KW-0597">Phosphoprotein</keyword>
<dbReference type="PROSITE" id="PS50102">
    <property type="entry name" value="RRM"/>
    <property type="match status" value="4"/>
</dbReference>
<dbReference type="PANTHER" id="PTHR48039">
    <property type="entry name" value="RNA-BINDING MOTIF PROTEIN 14B"/>
    <property type="match status" value="1"/>
</dbReference>
<dbReference type="InterPro" id="IPR034809">
    <property type="entry name" value="Nop4_RRM4"/>
</dbReference>
<evidence type="ECO:0000313" key="10">
    <source>
        <dbReference type="Proteomes" id="UP000019375"/>
    </source>
</evidence>
<sequence length="688" mass="78490">MIAEPSKEVLKESNARDAKQEDGLDMKTLFVRSIPLDKTDEDLSGFFSNFAPIKHAVVVKDKDQKSRGFGFVSFAVEDDTMEALNQARKTKLDGHHLRVDIAKRRNRNKTDSGEQATNRGPFNHKNHDENDEDALLKGKPKLIIRNMPWSFRDPNKLKKIFGRFGLVVEATIPRKPDGKLRGFAFVTMKKISNCKLAIENSKDLKIDGRPVAVDFAVQKNIWEDHKNKDQEATEEAEEVEIKNDEDSESDQQDDEEQVNGEDNDNEASLDEDMSEAEEIETKDLQKKPMNKQESFSVFVRNVPYDATEESLSEHFSKFGPVKYALPVIDKDSGLAKGTAFVAFRYQQAYDSCLKNAPAAGATSLLIGDDVLPEYVYEGRVLSISPTLKKEQANIMAEKNASKRKELLGKAPGEKDRRNLYLLNEGKVLEGSKLATLLSDKDMEVRNASYALRVEQLKKNPSLHLSLTRLAIRNLPRAMNDKALKALARKAIVEFAAEVKQGVRHPLSKEELVRSTKEKYRHMSEEEIAHQKKKDRKHGVVKQAKVIMEVKGATKGRSRGYGFVEFKDHKHALMGLRWMNVHQVSKGEILAGLNEEEKKRVDMDNLKSRRLCVEFAIENANVLKRRREHERQSRSNPKVVDQEKPVQSDDKKSNEDNKVREERKRKDSGLSDDTKRLIGIKRRKKHRRN</sequence>
<dbReference type="Proteomes" id="UP000019375">
    <property type="component" value="Unassembled WGS sequence"/>
</dbReference>
<keyword evidence="5" id="KW-0539">Nucleus</keyword>
<feature type="region of interest" description="Disordered" evidence="7">
    <location>
        <begin position="226"/>
        <end position="288"/>
    </location>
</feature>
<dbReference type="FunFam" id="3.30.70.330:FF:000680">
    <property type="entry name" value="NOP4p Nucleolar protein"/>
    <property type="match status" value="1"/>
</dbReference>
<dbReference type="InterPro" id="IPR034808">
    <property type="entry name" value="Nop4p_RRM3"/>
</dbReference>
<organism evidence="9 10">
    <name type="scientific">Zygosaccharomyces bailii (strain CLIB 213 / ATCC 58445 / CBS 680 / BCRC 21525 / NBRC 1098 / NCYC 1416 / NRRL Y-2227)</name>
    <dbReference type="NCBI Taxonomy" id="1333698"/>
    <lineage>
        <taxon>Eukaryota</taxon>
        <taxon>Fungi</taxon>
        <taxon>Dikarya</taxon>
        <taxon>Ascomycota</taxon>
        <taxon>Saccharomycotina</taxon>
        <taxon>Saccharomycetes</taxon>
        <taxon>Saccharomycetales</taxon>
        <taxon>Saccharomycetaceae</taxon>
        <taxon>Zygosaccharomyces</taxon>
    </lineage>
</organism>
<dbReference type="CDD" id="cd12677">
    <property type="entry name" value="RRM4_Nop4p"/>
    <property type="match status" value="1"/>
</dbReference>
<feature type="region of interest" description="Disordered" evidence="7">
    <location>
        <begin position="625"/>
        <end position="688"/>
    </location>
</feature>
<dbReference type="InterPro" id="IPR000504">
    <property type="entry name" value="RRM_dom"/>
</dbReference>
<evidence type="ECO:0000256" key="6">
    <source>
        <dbReference type="PROSITE-ProRule" id="PRU00176"/>
    </source>
</evidence>
<feature type="domain" description="RRM" evidence="8">
    <location>
        <begin position="295"/>
        <end position="388"/>
    </location>
</feature>
<feature type="region of interest" description="Disordered" evidence="7">
    <location>
        <begin position="103"/>
        <end position="131"/>
    </location>
</feature>
<feature type="domain" description="RRM" evidence="8">
    <location>
        <begin position="508"/>
        <end position="617"/>
    </location>
</feature>
<dbReference type="Gene3D" id="3.30.70.330">
    <property type="match status" value="4"/>
</dbReference>
<evidence type="ECO:0000256" key="5">
    <source>
        <dbReference type="ARBA" id="ARBA00023242"/>
    </source>
</evidence>
<dbReference type="InterPro" id="IPR051945">
    <property type="entry name" value="RRM_MRD1_RNA_proc_ribogen"/>
</dbReference>
<dbReference type="AlphaFoldDB" id="A0A8J2TA24"/>
<evidence type="ECO:0000256" key="2">
    <source>
        <dbReference type="ARBA" id="ARBA00022553"/>
    </source>
</evidence>
<evidence type="ECO:0000259" key="8">
    <source>
        <dbReference type="PROSITE" id="PS50102"/>
    </source>
</evidence>
<keyword evidence="3" id="KW-0677">Repeat</keyword>
<feature type="compositionally biased region" description="Acidic residues" evidence="7">
    <location>
        <begin position="245"/>
        <end position="278"/>
    </location>
</feature>
<evidence type="ECO:0000313" key="9">
    <source>
        <dbReference type="EMBL" id="CDF91093.1"/>
    </source>
</evidence>
<evidence type="ECO:0000256" key="4">
    <source>
        <dbReference type="ARBA" id="ARBA00022884"/>
    </source>
</evidence>
<dbReference type="SMART" id="SM00360">
    <property type="entry name" value="RRM"/>
    <property type="match status" value="4"/>
</dbReference>
<comment type="subcellular location">
    <subcellularLocation>
        <location evidence="1">Nucleus</location>
        <location evidence="1">Nucleolus</location>
    </subcellularLocation>
</comment>
<feature type="compositionally biased region" description="Basic and acidic residues" evidence="7">
    <location>
        <begin position="639"/>
        <end position="675"/>
    </location>
</feature>
<dbReference type="EMBL" id="HG316462">
    <property type="protein sequence ID" value="CDF91093.1"/>
    <property type="molecule type" value="Genomic_DNA"/>
</dbReference>
<dbReference type="GO" id="GO:0003729">
    <property type="term" value="F:mRNA binding"/>
    <property type="evidence" value="ECO:0007669"/>
    <property type="project" value="TreeGrafter"/>
</dbReference>
<evidence type="ECO:0000256" key="3">
    <source>
        <dbReference type="ARBA" id="ARBA00022737"/>
    </source>
</evidence>
<name>A0A8J2TA24_ZYGB2</name>
<dbReference type="GO" id="GO:0005730">
    <property type="term" value="C:nucleolus"/>
    <property type="evidence" value="ECO:0007669"/>
    <property type="project" value="UniProtKB-SubCell"/>
</dbReference>
<feature type="region of interest" description="Disordered" evidence="7">
    <location>
        <begin position="1"/>
        <end position="22"/>
    </location>
</feature>
<accession>A0A8J2TA24</accession>
<gene>
    <name evidence="9" type="ORF">BN860_04632g</name>
</gene>
<proteinExistence type="predicted"/>
<evidence type="ECO:0000256" key="7">
    <source>
        <dbReference type="SAM" id="MobiDB-lite"/>
    </source>
</evidence>
<feature type="compositionally biased region" description="Basic residues" evidence="7">
    <location>
        <begin position="677"/>
        <end position="688"/>
    </location>
</feature>
<reference evidence="10" key="1">
    <citation type="journal article" date="2013" name="Genome Announc.">
        <title>Genome sequence of the food spoilage yeast Zygosaccharomyces bailii CLIB 213(T).</title>
        <authorList>
            <person name="Galeote V."/>
            <person name="Bigey F."/>
            <person name="Devillers H."/>
            <person name="Neuveglise C."/>
            <person name="Dequin S."/>
        </authorList>
    </citation>
    <scope>NUCLEOTIDE SEQUENCE [LARGE SCALE GENOMIC DNA]</scope>
    <source>
        <strain evidence="10">CLIB 213 / ATCC 58445 / CBS 680 / CCRC 21525 / NBRC 1098 / NCYC 1416 / NRRL Y-2227</strain>
    </source>
</reference>
<keyword evidence="10" id="KW-1185">Reference proteome</keyword>
<protein>
    <submittedName>
        <fullName evidence="9">ZYBA0S09-04632g1_1</fullName>
    </submittedName>
</protein>
<keyword evidence="4 6" id="KW-0694">RNA-binding</keyword>
<dbReference type="Pfam" id="PF00076">
    <property type="entry name" value="RRM_1"/>
    <property type="match status" value="3"/>
</dbReference>
<feature type="compositionally biased region" description="Basic and acidic residues" evidence="7">
    <location>
        <begin position="103"/>
        <end position="112"/>
    </location>
</feature>
<dbReference type="SUPFAM" id="SSF54928">
    <property type="entry name" value="RNA-binding domain, RBD"/>
    <property type="match status" value="3"/>
</dbReference>
<feature type="domain" description="RRM" evidence="8">
    <location>
        <begin position="27"/>
        <end position="104"/>
    </location>
</feature>
<feature type="domain" description="RRM" evidence="8">
    <location>
        <begin position="140"/>
        <end position="218"/>
    </location>
</feature>
<dbReference type="InterPro" id="IPR012677">
    <property type="entry name" value="Nucleotide-bd_a/b_plait_sf"/>
</dbReference>
<dbReference type="OrthoDB" id="267048at2759"/>
<evidence type="ECO:0000256" key="1">
    <source>
        <dbReference type="ARBA" id="ARBA00004604"/>
    </source>
</evidence>
<dbReference type="FunFam" id="3.30.70.330:FF:000937">
    <property type="entry name" value="NOP4p Nucleolar protein"/>
    <property type="match status" value="1"/>
</dbReference>
<dbReference type="InterPro" id="IPR035979">
    <property type="entry name" value="RBD_domain_sf"/>
</dbReference>